<accession>A0A7G1IFD8</accession>
<evidence type="ECO:0000313" key="1">
    <source>
        <dbReference type="EMBL" id="BCI89761.1"/>
    </source>
</evidence>
<dbReference type="Gene3D" id="1.50.10.10">
    <property type="match status" value="1"/>
</dbReference>
<dbReference type="Pfam" id="PF05147">
    <property type="entry name" value="LANC_like"/>
    <property type="match status" value="1"/>
</dbReference>
<dbReference type="GO" id="GO:0031179">
    <property type="term" value="P:peptide modification"/>
    <property type="evidence" value="ECO:0007669"/>
    <property type="project" value="InterPro"/>
</dbReference>
<dbReference type="EMBL" id="AP023343">
    <property type="protein sequence ID" value="BCI89761.1"/>
    <property type="molecule type" value="Genomic_DNA"/>
</dbReference>
<dbReference type="Proteomes" id="UP000516380">
    <property type="component" value="Chromosome"/>
</dbReference>
<dbReference type="GO" id="GO:0005975">
    <property type="term" value="P:carbohydrate metabolic process"/>
    <property type="evidence" value="ECO:0007669"/>
    <property type="project" value="InterPro"/>
</dbReference>
<dbReference type="InterPro" id="IPR012341">
    <property type="entry name" value="6hp_glycosidase-like_sf"/>
</dbReference>
<organism evidence="1 2">
    <name type="scientific">Mycobacterium kansasii</name>
    <dbReference type="NCBI Taxonomy" id="1768"/>
    <lineage>
        <taxon>Bacteria</taxon>
        <taxon>Bacillati</taxon>
        <taxon>Actinomycetota</taxon>
        <taxon>Actinomycetes</taxon>
        <taxon>Mycobacteriales</taxon>
        <taxon>Mycobacteriaceae</taxon>
        <taxon>Mycobacterium</taxon>
    </lineage>
</organism>
<name>A0A7G1IFD8_MYCKA</name>
<keyword evidence="2" id="KW-1185">Reference proteome</keyword>
<dbReference type="AlphaFoldDB" id="A0A7G1IFD8"/>
<dbReference type="SUPFAM" id="SSF158745">
    <property type="entry name" value="LanC-like"/>
    <property type="match status" value="1"/>
</dbReference>
<proteinExistence type="predicted"/>
<protein>
    <submittedName>
        <fullName evidence="1">Uncharacterized protein</fullName>
    </submittedName>
</protein>
<gene>
    <name evidence="1" type="ORF">NIIDMKKI_49670</name>
</gene>
<evidence type="ECO:0000313" key="2">
    <source>
        <dbReference type="Proteomes" id="UP000516380"/>
    </source>
</evidence>
<sequence length="132" mass="14044">MVPWSPGIGLARIAMARLPGADTAVLTADIRNAAVAVESQWSVQLRDTLCCGALGSVEFLSQAGIALDQNDLRELAARRLAGVISAAGERGDYRWTAGNSRFNPGMFRGLAGVGYTALRQVDDSLPNVLVWE</sequence>
<reference evidence="1 2" key="1">
    <citation type="submission" date="2020-07" db="EMBL/GenBank/DDBJ databases">
        <title>Mycobacterium kansasii (former subtype) with zoonotic potential isolated from diseased indoor pet cat, Japan.</title>
        <authorList>
            <person name="Fukano H."/>
            <person name="Terazono T."/>
            <person name="Hoshino Y."/>
        </authorList>
    </citation>
    <scope>NUCLEOTIDE SEQUENCE [LARGE SCALE GENOMIC DNA]</scope>
    <source>
        <strain evidence="1 2">Kuro-I</strain>
    </source>
</reference>
<dbReference type="InterPro" id="IPR007822">
    <property type="entry name" value="LANC-like"/>
</dbReference>